<accession>J9FW63</accession>
<evidence type="ECO:0000256" key="5">
    <source>
        <dbReference type="ARBA" id="ARBA00023163"/>
    </source>
</evidence>
<evidence type="ECO:0000256" key="2">
    <source>
        <dbReference type="ARBA" id="ARBA00022814"/>
    </source>
</evidence>
<dbReference type="InterPro" id="IPR006027">
    <property type="entry name" value="NusB_RsmB_TIM44"/>
</dbReference>
<evidence type="ECO:0000313" key="7">
    <source>
        <dbReference type="EMBL" id="EJW98768.1"/>
    </source>
</evidence>
<evidence type="ECO:0000256" key="3">
    <source>
        <dbReference type="ARBA" id="ARBA00022884"/>
    </source>
</evidence>
<keyword evidence="5" id="KW-0804">Transcription</keyword>
<dbReference type="EMBL" id="AMCI01004109">
    <property type="protein sequence ID" value="EJW98768.1"/>
    <property type="molecule type" value="Genomic_DNA"/>
</dbReference>
<dbReference type="GO" id="GO:0003723">
    <property type="term" value="F:RNA binding"/>
    <property type="evidence" value="ECO:0007669"/>
    <property type="project" value="UniProtKB-KW"/>
</dbReference>
<reference evidence="7" key="1">
    <citation type="journal article" date="2012" name="PLoS ONE">
        <title>Gene sets for utilization of primary and secondary nutrition supplies in the distal gut of endangered iberian lynx.</title>
        <authorList>
            <person name="Alcaide M."/>
            <person name="Messina E."/>
            <person name="Richter M."/>
            <person name="Bargiela R."/>
            <person name="Peplies J."/>
            <person name="Huws S.A."/>
            <person name="Newbold C.J."/>
            <person name="Golyshin P.N."/>
            <person name="Simon M.A."/>
            <person name="Lopez G."/>
            <person name="Yakimov M.M."/>
            <person name="Ferrer M."/>
        </authorList>
    </citation>
    <scope>NUCLEOTIDE SEQUENCE</scope>
</reference>
<dbReference type="Pfam" id="PF01029">
    <property type="entry name" value="NusB"/>
    <property type="match status" value="1"/>
</dbReference>
<proteinExistence type="inferred from homology"/>
<dbReference type="NCBIfam" id="TIGR01951">
    <property type="entry name" value="nusB"/>
    <property type="match status" value="1"/>
</dbReference>
<dbReference type="GO" id="GO:0031564">
    <property type="term" value="P:transcription antitermination"/>
    <property type="evidence" value="ECO:0007669"/>
    <property type="project" value="UniProtKB-KW"/>
</dbReference>
<comment type="similarity">
    <text evidence="1">Belongs to the NusB family.</text>
</comment>
<dbReference type="AlphaFoldDB" id="J9FW63"/>
<dbReference type="PANTHER" id="PTHR11078">
    <property type="entry name" value="N UTILIZATION SUBSTANCE PROTEIN B-RELATED"/>
    <property type="match status" value="1"/>
</dbReference>
<dbReference type="InterPro" id="IPR035926">
    <property type="entry name" value="NusB-like_sf"/>
</dbReference>
<dbReference type="Gene3D" id="1.10.940.10">
    <property type="entry name" value="NusB-like"/>
    <property type="match status" value="1"/>
</dbReference>
<dbReference type="InterPro" id="IPR011605">
    <property type="entry name" value="NusB_fam"/>
</dbReference>
<evidence type="ECO:0000256" key="1">
    <source>
        <dbReference type="ARBA" id="ARBA00005952"/>
    </source>
</evidence>
<feature type="domain" description="NusB/RsmB/TIM44" evidence="6">
    <location>
        <begin position="74"/>
        <end position="196"/>
    </location>
</feature>
<gene>
    <name evidence="7" type="ORF">EVA_13126</name>
</gene>
<dbReference type="SUPFAM" id="SSF48013">
    <property type="entry name" value="NusB-like"/>
    <property type="match status" value="1"/>
</dbReference>
<keyword evidence="4" id="KW-0805">Transcription regulation</keyword>
<evidence type="ECO:0000259" key="6">
    <source>
        <dbReference type="Pfam" id="PF01029"/>
    </source>
</evidence>
<dbReference type="GO" id="GO:0005829">
    <property type="term" value="C:cytosol"/>
    <property type="evidence" value="ECO:0007669"/>
    <property type="project" value="TreeGrafter"/>
</dbReference>
<dbReference type="PANTHER" id="PTHR11078:SF3">
    <property type="entry name" value="ANTITERMINATION NUSB DOMAIN-CONTAINING PROTEIN"/>
    <property type="match status" value="1"/>
</dbReference>
<evidence type="ECO:0000256" key="4">
    <source>
        <dbReference type="ARBA" id="ARBA00023015"/>
    </source>
</evidence>
<sequence length="200" mass="23063">MKQTDRKEKKTLADVLPMEPEALQKGIADLPPIIHDAIKDRLDEIPVYIQEALVQRIQLPRRAMIDYKIPFNRHQMRLLALEAVYQHILLDKDIKKCLFDVLCESNQVDGYLYSLTIGTIENEEKYKEMLSDRLRSDWEFDRLSILEQGILLISCQDLFVNAIPKAVVIDEAVTMAKEYCDDSAPKMINGILDNLEDVAD</sequence>
<protein>
    <submittedName>
        <fullName evidence="7">Transcription antitermination factor NusB</fullName>
    </submittedName>
</protein>
<dbReference type="HAMAP" id="MF_00073">
    <property type="entry name" value="NusB"/>
    <property type="match status" value="1"/>
</dbReference>
<name>J9FW63_9ZZZZ</name>
<keyword evidence="3" id="KW-0694">RNA-binding</keyword>
<dbReference type="GO" id="GO:0006353">
    <property type="term" value="P:DNA-templated transcription termination"/>
    <property type="evidence" value="ECO:0007669"/>
    <property type="project" value="InterPro"/>
</dbReference>
<comment type="caution">
    <text evidence="7">The sequence shown here is derived from an EMBL/GenBank/DDBJ whole genome shotgun (WGS) entry which is preliminary data.</text>
</comment>
<keyword evidence="2" id="KW-0889">Transcription antitermination</keyword>
<organism evidence="7">
    <name type="scientific">gut metagenome</name>
    <dbReference type="NCBI Taxonomy" id="749906"/>
    <lineage>
        <taxon>unclassified sequences</taxon>
        <taxon>metagenomes</taxon>
        <taxon>organismal metagenomes</taxon>
    </lineage>
</organism>